<evidence type="ECO:0000313" key="3">
    <source>
        <dbReference type="Proteomes" id="UP000033405"/>
    </source>
</evidence>
<dbReference type="AlphaFoldDB" id="A0A0F3HIH8"/>
<feature type="chain" id="PRO_5039024980" description="Bacteriocin" evidence="1">
    <location>
        <begin position="26"/>
        <end position="112"/>
    </location>
</feature>
<sequence>MKKRINKKIFVFLAASVLSFSFASAASVVSATTAHPAPYPIIDVWQYGVDNSYGYSNYFVSSPDNIGSKSSVTNYWGTVKAYDKKDYGWAYSSAKKSWSDIRLNAYWDYYRF</sequence>
<proteinExistence type="predicted"/>
<name>A0A0F3HIH8_9STRE</name>
<reference evidence="2 3" key="1">
    <citation type="submission" date="2015-02" db="EMBL/GenBank/DDBJ databases">
        <title>Evolution of amylase-binding proteins of oral streptococcal species.</title>
        <authorList>
            <person name="Haase E.M."/>
        </authorList>
    </citation>
    <scope>NUCLEOTIDE SEQUENCE [LARGE SCALE GENOMIC DNA]</scope>
    <source>
        <strain evidence="2 3">UC6950A</strain>
    </source>
</reference>
<dbReference type="EMBL" id="JYOV01000010">
    <property type="protein sequence ID" value="KJU93852.1"/>
    <property type="molecule type" value="Genomic_DNA"/>
</dbReference>
<dbReference type="RefSeq" id="WP_045762959.1">
    <property type="nucleotide sequence ID" value="NZ_JASHBX010000009.1"/>
</dbReference>
<keyword evidence="1" id="KW-0732">Signal</keyword>
<evidence type="ECO:0008006" key="4">
    <source>
        <dbReference type="Google" id="ProtNLM"/>
    </source>
</evidence>
<dbReference type="PATRIC" id="fig|28037.218.peg.727"/>
<evidence type="ECO:0000256" key="1">
    <source>
        <dbReference type="SAM" id="SignalP"/>
    </source>
</evidence>
<gene>
    <name evidence="2" type="ORF">TZ96_00757</name>
</gene>
<organism evidence="2 3">
    <name type="scientific">Streptococcus infantis</name>
    <dbReference type="NCBI Taxonomy" id="68892"/>
    <lineage>
        <taxon>Bacteria</taxon>
        <taxon>Bacillati</taxon>
        <taxon>Bacillota</taxon>
        <taxon>Bacilli</taxon>
        <taxon>Lactobacillales</taxon>
        <taxon>Streptococcaceae</taxon>
        <taxon>Streptococcus</taxon>
    </lineage>
</organism>
<dbReference type="Proteomes" id="UP000033405">
    <property type="component" value="Unassembled WGS sequence"/>
</dbReference>
<evidence type="ECO:0000313" key="2">
    <source>
        <dbReference type="EMBL" id="KJU93852.1"/>
    </source>
</evidence>
<accession>A0A0F3HIH8</accession>
<protein>
    <recommendedName>
        <fullName evidence="4">Bacteriocin</fullName>
    </recommendedName>
</protein>
<comment type="caution">
    <text evidence="2">The sequence shown here is derived from an EMBL/GenBank/DDBJ whole genome shotgun (WGS) entry which is preliminary data.</text>
</comment>
<feature type="signal peptide" evidence="1">
    <location>
        <begin position="1"/>
        <end position="25"/>
    </location>
</feature>